<dbReference type="GO" id="GO:0004843">
    <property type="term" value="F:cysteine-type deubiquitinase activity"/>
    <property type="evidence" value="ECO:0007669"/>
    <property type="project" value="InterPro"/>
</dbReference>
<feature type="domain" description="UBP-type" evidence="7">
    <location>
        <begin position="88"/>
        <end position="195"/>
    </location>
</feature>
<organism evidence="8 9">
    <name type="scientific">Tilletiaria anomala (strain ATCC 24038 / CBS 436.72 / UBC 951)</name>
    <dbReference type="NCBI Taxonomy" id="1037660"/>
    <lineage>
        <taxon>Eukaryota</taxon>
        <taxon>Fungi</taxon>
        <taxon>Dikarya</taxon>
        <taxon>Basidiomycota</taxon>
        <taxon>Ustilaginomycotina</taxon>
        <taxon>Exobasidiomycetes</taxon>
        <taxon>Georgefischeriales</taxon>
        <taxon>Tilletiariaceae</taxon>
        <taxon>Tilletiaria</taxon>
    </lineage>
</organism>
<evidence type="ECO:0000256" key="3">
    <source>
        <dbReference type="ARBA" id="ARBA00022833"/>
    </source>
</evidence>
<evidence type="ECO:0000313" key="9">
    <source>
        <dbReference type="Proteomes" id="UP000027361"/>
    </source>
</evidence>
<evidence type="ECO:0000259" key="7">
    <source>
        <dbReference type="PROSITE" id="PS50271"/>
    </source>
</evidence>
<dbReference type="PROSITE" id="PS50271">
    <property type="entry name" value="ZF_UBP"/>
    <property type="match status" value="1"/>
</dbReference>
<dbReference type="GeneID" id="25264963"/>
<dbReference type="SUPFAM" id="SSF57850">
    <property type="entry name" value="RING/U-box"/>
    <property type="match status" value="1"/>
</dbReference>
<dbReference type="InterPro" id="IPR001394">
    <property type="entry name" value="Peptidase_C19_UCH"/>
</dbReference>
<evidence type="ECO:0000313" key="8">
    <source>
        <dbReference type="EMBL" id="KDN41144.1"/>
    </source>
</evidence>
<feature type="compositionally biased region" description="Low complexity" evidence="5">
    <location>
        <begin position="368"/>
        <end position="383"/>
    </location>
</feature>
<evidence type="ECO:0000256" key="4">
    <source>
        <dbReference type="PROSITE-ProRule" id="PRU00502"/>
    </source>
</evidence>
<dbReference type="PANTHER" id="PTHR24006:SF937">
    <property type="entry name" value="UBIQUITIN CARBOXYL-TERMINAL HYDROLASE"/>
    <property type="match status" value="1"/>
</dbReference>
<keyword evidence="9" id="KW-1185">Reference proteome</keyword>
<dbReference type="GO" id="GO:0005829">
    <property type="term" value="C:cytosol"/>
    <property type="evidence" value="ECO:0007669"/>
    <property type="project" value="TreeGrafter"/>
</dbReference>
<feature type="region of interest" description="Disordered" evidence="5">
    <location>
        <begin position="1"/>
        <end position="38"/>
    </location>
</feature>
<dbReference type="STRING" id="1037660.A0A066VQR7"/>
<feature type="region of interest" description="Disordered" evidence="5">
    <location>
        <begin position="368"/>
        <end position="397"/>
    </location>
</feature>
<dbReference type="InParanoid" id="A0A066VQR7"/>
<gene>
    <name evidence="8" type="ORF">K437DRAFT_258382</name>
</gene>
<dbReference type="InterPro" id="IPR050164">
    <property type="entry name" value="Peptidase_C19"/>
</dbReference>
<keyword evidence="3" id="KW-0862">Zinc</keyword>
<dbReference type="GO" id="GO:0016579">
    <property type="term" value="P:protein deubiquitination"/>
    <property type="evidence" value="ECO:0007669"/>
    <property type="project" value="InterPro"/>
</dbReference>
<dbReference type="Gene3D" id="3.30.40.10">
    <property type="entry name" value="Zinc/RING finger domain, C3HC4 (zinc finger)"/>
    <property type="match status" value="1"/>
</dbReference>
<dbReference type="OrthoDB" id="289038at2759"/>
<evidence type="ECO:0000259" key="6">
    <source>
        <dbReference type="PROSITE" id="PS50235"/>
    </source>
</evidence>
<protein>
    <submittedName>
        <fullName evidence="8">Cysteine proteinase</fullName>
    </submittedName>
</protein>
<dbReference type="AlphaFoldDB" id="A0A066VQR7"/>
<proteinExistence type="predicted"/>
<dbReference type="RefSeq" id="XP_013241613.1">
    <property type="nucleotide sequence ID" value="XM_013386159.1"/>
</dbReference>
<dbReference type="GO" id="GO:0008270">
    <property type="term" value="F:zinc ion binding"/>
    <property type="evidence" value="ECO:0007669"/>
    <property type="project" value="UniProtKB-KW"/>
</dbReference>
<evidence type="ECO:0000256" key="2">
    <source>
        <dbReference type="ARBA" id="ARBA00022771"/>
    </source>
</evidence>
<dbReference type="PROSITE" id="PS00972">
    <property type="entry name" value="USP_1"/>
    <property type="match status" value="1"/>
</dbReference>
<dbReference type="HOGENOM" id="CLU_008279_11_2_1"/>
<keyword evidence="1" id="KW-0479">Metal-binding</keyword>
<dbReference type="GO" id="GO:0005634">
    <property type="term" value="C:nucleus"/>
    <property type="evidence" value="ECO:0007669"/>
    <property type="project" value="TreeGrafter"/>
</dbReference>
<dbReference type="PANTHER" id="PTHR24006">
    <property type="entry name" value="UBIQUITIN CARBOXYL-TERMINAL HYDROLASE"/>
    <property type="match status" value="1"/>
</dbReference>
<dbReference type="FunCoup" id="A0A066VQR7">
    <property type="interactions" value="179"/>
</dbReference>
<evidence type="ECO:0000256" key="1">
    <source>
        <dbReference type="ARBA" id="ARBA00022723"/>
    </source>
</evidence>
<feature type="domain" description="USP" evidence="6">
    <location>
        <begin position="226"/>
        <end position="642"/>
    </location>
</feature>
<comment type="caution">
    <text evidence="8">The sequence shown here is derived from an EMBL/GenBank/DDBJ whole genome shotgun (WGS) entry which is preliminary data.</text>
</comment>
<dbReference type="Proteomes" id="UP000027361">
    <property type="component" value="Unassembled WGS sequence"/>
</dbReference>
<dbReference type="PROSITE" id="PS50235">
    <property type="entry name" value="USP_3"/>
    <property type="match status" value="1"/>
</dbReference>
<dbReference type="SUPFAM" id="SSF54001">
    <property type="entry name" value="Cysteine proteinases"/>
    <property type="match status" value="1"/>
</dbReference>
<dbReference type="EMBL" id="JMSN01000083">
    <property type="protein sequence ID" value="KDN41144.1"/>
    <property type="molecule type" value="Genomic_DNA"/>
</dbReference>
<dbReference type="Pfam" id="PF00443">
    <property type="entry name" value="UCH"/>
    <property type="match status" value="1"/>
</dbReference>
<evidence type="ECO:0000256" key="5">
    <source>
        <dbReference type="SAM" id="MobiDB-lite"/>
    </source>
</evidence>
<dbReference type="InterPro" id="IPR013083">
    <property type="entry name" value="Znf_RING/FYVE/PHD"/>
</dbReference>
<dbReference type="InterPro" id="IPR018200">
    <property type="entry name" value="USP_CS"/>
</dbReference>
<dbReference type="InterPro" id="IPR038765">
    <property type="entry name" value="Papain-like_cys_pep_sf"/>
</dbReference>
<reference evidence="8 9" key="1">
    <citation type="submission" date="2014-05" db="EMBL/GenBank/DDBJ databases">
        <title>Draft genome sequence of a rare smut relative, Tilletiaria anomala UBC 951.</title>
        <authorList>
            <consortium name="DOE Joint Genome Institute"/>
            <person name="Toome M."/>
            <person name="Kuo A."/>
            <person name="Henrissat B."/>
            <person name="Lipzen A."/>
            <person name="Tritt A."/>
            <person name="Yoshinaga Y."/>
            <person name="Zane M."/>
            <person name="Barry K."/>
            <person name="Grigoriev I.V."/>
            <person name="Spatafora J.W."/>
            <person name="Aimea M.C."/>
        </authorList>
    </citation>
    <scope>NUCLEOTIDE SEQUENCE [LARGE SCALE GENOMIC DNA]</scope>
    <source>
        <strain evidence="8 9">UBC 951</strain>
    </source>
</reference>
<keyword evidence="2 4" id="KW-0863">Zinc-finger</keyword>
<feature type="compositionally biased region" description="Low complexity" evidence="5">
    <location>
        <begin position="18"/>
        <end position="29"/>
    </location>
</feature>
<dbReference type="InterPro" id="IPR001607">
    <property type="entry name" value="Znf_UBP"/>
</dbReference>
<sequence>MPLYSPVKVEPGHRVAESSSRSSVGSSSSPDAHGSTGCLHTRAVRSGAGVGHANGSAGNVSAGRLMQKFSAGLRWGRKIRAGEVIQDDEDEDVKTGQRKKRKLLRYPACSTCSVPLHRPFMCFECAALCCHGGPSINTAPSDSSHMLAHLSKTGHKLAFELHTGTILCAGCKDYVFDAKFDEVYRKESARARRTHMANGDDARDGETAKVELELKRKLAIACKRPRGLRNMGATCYMNVILQSFIHNPMLRNYFLSDRHNSALCTNRENCLACEMDAVFSEFFSRNSAHAAFGPTNFLFCLWLARESAELTSTGQHDAHELFISALNGVHNALVSSTSGLSQFSAGEAERPSAIPAFPFEDVAPPLPLDALDPNLPPGSSGNSSHHDPWSHQGAGSHPRMCPCVVHRTFAGVMQSDVSCQRCGRMNSTLDPFLDLSLDLRTDAKKGNGASGGALDDAAADGNKKGFKKKGIEATKAAIKMQKDSEGPEEQDLLACLQGYCRAETLDAAAYTCAQCGMGSQATKQLSISRFPPILCIQLKRFEHSATAAKIDAQVRFPLELDLREITTGTIRGDGSRVDQDPDAYMYDLFTTVVHEGTLSTGHYTNYSKWRGQWYFFDDDKVQMASEKAALNGGAYQLCYKRRALFNLPGWDYRST</sequence>
<dbReference type="InterPro" id="IPR028889">
    <property type="entry name" value="USP"/>
</dbReference>
<dbReference type="Pfam" id="PF02148">
    <property type="entry name" value="zf-UBP"/>
    <property type="match status" value="1"/>
</dbReference>
<accession>A0A066VQR7</accession>
<name>A0A066VQR7_TILAU</name>
<dbReference type="OMA" id="FRTRTVH"/>
<dbReference type="Gene3D" id="3.90.70.10">
    <property type="entry name" value="Cysteine proteinases"/>
    <property type="match status" value="1"/>
</dbReference>